<sequence length="113" mass="12521">MPDNCLFCKIIRGEVPADKLYEDDEVLVFRDIAPQAPVHFLVIPKEHLTGPAAATQENERLMGKLLRIGAETAAKEEIPHFRVVANNGSQAGQTVFHLHVHILGGRYMAWPPG</sequence>
<proteinExistence type="predicted"/>
<feature type="short sequence motif" description="Histidine triad motif" evidence="2 3">
    <location>
        <begin position="97"/>
        <end position="101"/>
    </location>
</feature>
<dbReference type="Gene3D" id="3.30.428.10">
    <property type="entry name" value="HIT-like"/>
    <property type="match status" value="1"/>
</dbReference>
<gene>
    <name evidence="5" type="ORF">HP555_06150</name>
</gene>
<protein>
    <submittedName>
        <fullName evidence="5">Histidine triad nucleotide-binding protein</fullName>
    </submittedName>
</protein>
<keyword evidence="6" id="KW-1185">Reference proteome</keyword>
<dbReference type="EMBL" id="CP054140">
    <property type="protein sequence ID" value="QQG65477.1"/>
    <property type="molecule type" value="Genomic_DNA"/>
</dbReference>
<dbReference type="InterPro" id="IPR001310">
    <property type="entry name" value="Histidine_triad_HIT"/>
</dbReference>
<evidence type="ECO:0000256" key="1">
    <source>
        <dbReference type="PIRSR" id="PIRSR601310-1"/>
    </source>
</evidence>
<dbReference type="PROSITE" id="PS51084">
    <property type="entry name" value="HIT_2"/>
    <property type="match status" value="1"/>
</dbReference>
<dbReference type="Proteomes" id="UP000596092">
    <property type="component" value="Chromosome"/>
</dbReference>
<dbReference type="Pfam" id="PF01230">
    <property type="entry name" value="HIT"/>
    <property type="match status" value="1"/>
</dbReference>
<feature type="active site" description="Tele-AMP-histidine intermediate" evidence="1">
    <location>
        <position position="99"/>
    </location>
</feature>
<dbReference type="CDD" id="cd01276">
    <property type="entry name" value="PKCI_related"/>
    <property type="match status" value="1"/>
</dbReference>
<evidence type="ECO:0000256" key="2">
    <source>
        <dbReference type="PIRSR" id="PIRSR601310-3"/>
    </source>
</evidence>
<dbReference type="InterPro" id="IPR019808">
    <property type="entry name" value="Histidine_triad_CS"/>
</dbReference>
<reference evidence="5 6" key="1">
    <citation type="submission" date="2020-05" db="EMBL/GenBank/DDBJ databases">
        <title>Complete genome of Desulfobulbus oligotrophicus.</title>
        <authorList>
            <person name="Podar M."/>
        </authorList>
    </citation>
    <scope>NUCLEOTIDE SEQUENCE [LARGE SCALE GENOMIC DNA]</scope>
    <source>
        <strain evidence="5 6">Prop6</strain>
    </source>
</reference>
<evidence type="ECO:0000313" key="5">
    <source>
        <dbReference type="EMBL" id="QQG65477.1"/>
    </source>
</evidence>
<dbReference type="RefSeq" id="WP_199264298.1">
    <property type="nucleotide sequence ID" value="NZ_CP054140.1"/>
</dbReference>
<evidence type="ECO:0000256" key="3">
    <source>
        <dbReference type="PROSITE-ProRule" id="PRU00464"/>
    </source>
</evidence>
<organism evidence="5 6">
    <name type="scientific">Desulfobulbus oligotrophicus</name>
    <dbReference type="NCBI Taxonomy" id="1909699"/>
    <lineage>
        <taxon>Bacteria</taxon>
        <taxon>Pseudomonadati</taxon>
        <taxon>Thermodesulfobacteriota</taxon>
        <taxon>Desulfobulbia</taxon>
        <taxon>Desulfobulbales</taxon>
        <taxon>Desulfobulbaceae</taxon>
        <taxon>Desulfobulbus</taxon>
    </lineage>
</organism>
<evidence type="ECO:0000259" key="4">
    <source>
        <dbReference type="PROSITE" id="PS51084"/>
    </source>
</evidence>
<dbReference type="PRINTS" id="PR00332">
    <property type="entry name" value="HISTRIAD"/>
</dbReference>
<dbReference type="PANTHER" id="PTHR23089">
    <property type="entry name" value="HISTIDINE TRIAD HIT PROTEIN"/>
    <property type="match status" value="1"/>
</dbReference>
<name>A0A7T5VCV3_9BACT</name>
<evidence type="ECO:0000313" key="6">
    <source>
        <dbReference type="Proteomes" id="UP000596092"/>
    </source>
</evidence>
<feature type="domain" description="HIT" evidence="4">
    <location>
        <begin position="6"/>
        <end position="113"/>
    </location>
</feature>
<dbReference type="KEGG" id="dog:HP555_06150"/>
<dbReference type="GO" id="GO:0003824">
    <property type="term" value="F:catalytic activity"/>
    <property type="evidence" value="ECO:0007669"/>
    <property type="project" value="InterPro"/>
</dbReference>
<dbReference type="PROSITE" id="PS00892">
    <property type="entry name" value="HIT_1"/>
    <property type="match status" value="1"/>
</dbReference>
<dbReference type="InterPro" id="IPR036265">
    <property type="entry name" value="HIT-like_sf"/>
</dbReference>
<dbReference type="SUPFAM" id="SSF54197">
    <property type="entry name" value="HIT-like"/>
    <property type="match status" value="1"/>
</dbReference>
<dbReference type="AlphaFoldDB" id="A0A7T5VCV3"/>
<dbReference type="InterPro" id="IPR011146">
    <property type="entry name" value="HIT-like"/>
</dbReference>
<accession>A0A7T5VCV3</accession>